<keyword evidence="4 8" id="KW-0547">Nucleotide-binding</keyword>
<protein>
    <recommendedName>
        <fullName evidence="8">Glycine--tRNA ligase</fullName>
        <ecNumber evidence="8">6.1.1.14</ecNumber>
    </recommendedName>
    <alternativeName>
        <fullName evidence="8">Glycyl-tRNA synthetase</fullName>
        <shortName evidence="8">GlyRS</shortName>
    </alternativeName>
</protein>
<dbReference type="GO" id="GO:0140096">
    <property type="term" value="F:catalytic activity, acting on a protein"/>
    <property type="evidence" value="ECO:0007669"/>
    <property type="project" value="UniProtKB-ARBA"/>
</dbReference>
<dbReference type="PRINTS" id="PR01043">
    <property type="entry name" value="TRNASYNTHGLY"/>
</dbReference>
<feature type="domain" description="Aminoacyl-transfer RNA synthetases class-II family profile" evidence="9">
    <location>
        <begin position="155"/>
        <end position="371"/>
    </location>
</feature>
<proteinExistence type="inferred from homology"/>
<dbReference type="Gene3D" id="3.30.930.10">
    <property type="entry name" value="Bira Bifunctional Protein, Domain 2"/>
    <property type="match status" value="1"/>
</dbReference>
<reference evidence="11 12" key="1">
    <citation type="submission" date="2016-10" db="EMBL/GenBank/DDBJ databases">
        <authorList>
            <person name="de Groot N.N."/>
        </authorList>
    </citation>
    <scope>NUCLEOTIDE SEQUENCE [LARGE SCALE GENOMIC DNA]</scope>
    <source>
        <strain evidence="11 12">NLAE-zl-G419</strain>
    </source>
</reference>
<dbReference type="Proteomes" id="UP000182135">
    <property type="component" value="Unassembled WGS sequence"/>
</dbReference>
<dbReference type="FunFam" id="3.40.50.800:FF:000002">
    <property type="entry name" value="Glycine--tRNA ligase"/>
    <property type="match status" value="1"/>
</dbReference>
<keyword evidence="6 8" id="KW-0648">Protein biosynthesis</keyword>
<evidence type="ECO:0000256" key="2">
    <source>
        <dbReference type="ARBA" id="ARBA00022490"/>
    </source>
</evidence>
<dbReference type="Pfam" id="PF03129">
    <property type="entry name" value="HGTP_anticodon"/>
    <property type="match status" value="1"/>
</dbReference>
<dbReference type="InterPro" id="IPR036621">
    <property type="entry name" value="Anticodon-bd_dom_sf"/>
</dbReference>
<feature type="binding site" evidence="8">
    <location>
        <begin position="217"/>
        <end position="222"/>
    </location>
    <ligand>
        <name>ATP</name>
        <dbReference type="ChEBI" id="CHEBI:30616"/>
    </ligand>
</feature>
<comment type="subcellular location">
    <subcellularLocation>
        <location evidence="8">Cytoplasm</location>
    </subcellularLocation>
</comment>
<dbReference type="RefSeq" id="WP_027639695.1">
    <property type="nucleotide sequence ID" value="NZ_BAAACD010000044.1"/>
</dbReference>
<sequence length="464" mass="53627">MAVEKTMDKIVALCKNRGFIFPGSDIYGGLANSWDYGPLGVEFKNNVKKAWWKKFVQESPYNVGVDCAILMNREVWVASGHVGGFSDPLMDCKDCKTRYRADKIVEDHMTENGAEVATADGWTNEELKKYIDDNNICCPKCGKKNFTDIRKFNLMFKTFQGVTEDAKSEIYLRPETAQGIFVNFKNVQRSSRKKIPFGIAQIGKSFRNEITPGNFTFRTREFEQMELEFFCEPGKDLEWFDYWRKYCWNFLLNLGMNNENIRMRDHDKEELSFYSNATSDIEYLFPFGWGELWGIADRTDYDLKKHMEHSGQDLSYLDQTTNERYVPYCIEPSLGADRVALAFLVEAYDEEELDGGKDVRTVLHFHPALAPFKAAVLPLSKKLSDKAGEVYAMLSKSFPVDYDETGSIGKRYRREDEIGTPFCITVDFDTETDDTVTVRDRDTMEQIRLPIDELVSYISEKMEF</sequence>
<dbReference type="Proteomes" id="UP000246114">
    <property type="component" value="Unassembled WGS sequence"/>
</dbReference>
<feature type="binding site" evidence="8">
    <location>
        <position position="100"/>
    </location>
    <ligand>
        <name>substrate</name>
    </ligand>
</feature>
<feature type="binding site" evidence="8">
    <location>
        <begin position="335"/>
        <end position="338"/>
    </location>
    <ligand>
        <name>ATP</name>
        <dbReference type="ChEBI" id="CHEBI:30616"/>
    </ligand>
</feature>
<comment type="function">
    <text evidence="8">Catalyzes the attachment of glycine to tRNA(Gly).</text>
</comment>
<dbReference type="EC" id="6.1.1.14" evidence="8"/>
<dbReference type="SUPFAM" id="SSF52954">
    <property type="entry name" value="Class II aaRS ABD-related"/>
    <property type="match status" value="1"/>
</dbReference>
<dbReference type="InterPro" id="IPR027031">
    <property type="entry name" value="Gly-tRNA_synthase/POLG2"/>
</dbReference>
<dbReference type="eggNOG" id="COG0423">
    <property type="taxonomic scope" value="Bacteria"/>
</dbReference>
<comment type="subunit">
    <text evidence="8">Homodimer.</text>
</comment>
<feature type="binding site" evidence="8">
    <location>
        <begin position="207"/>
        <end position="209"/>
    </location>
    <ligand>
        <name>ATP</name>
        <dbReference type="ChEBI" id="CHEBI:30616"/>
    </ligand>
</feature>
<dbReference type="EMBL" id="QAMZ01000016">
    <property type="protein sequence ID" value="PWL54926.1"/>
    <property type="molecule type" value="Genomic_DNA"/>
</dbReference>
<organism evidence="11 12">
    <name type="scientific">Clostridium cadaveris</name>
    <dbReference type="NCBI Taxonomy" id="1529"/>
    <lineage>
        <taxon>Bacteria</taxon>
        <taxon>Bacillati</taxon>
        <taxon>Bacillota</taxon>
        <taxon>Clostridia</taxon>
        <taxon>Eubacteriales</taxon>
        <taxon>Clostridiaceae</taxon>
        <taxon>Clostridium</taxon>
    </lineage>
</organism>
<dbReference type="Gene3D" id="3.40.50.800">
    <property type="entry name" value="Anticodon-binding domain"/>
    <property type="match status" value="1"/>
</dbReference>
<dbReference type="GO" id="GO:0004081">
    <property type="term" value="F:bis(5'-nucleosyl)-tetraphosphatase (asymmetrical) activity"/>
    <property type="evidence" value="ECO:0007669"/>
    <property type="project" value="UniProtKB-ARBA"/>
</dbReference>
<evidence type="ECO:0000256" key="5">
    <source>
        <dbReference type="ARBA" id="ARBA00022840"/>
    </source>
</evidence>
<dbReference type="InterPro" id="IPR002314">
    <property type="entry name" value="aa-tRNA-synt_IIb"/>
</dbReference>
<dbReference type="GO" id="GO:0006426">
    <property type="term" value="P:glycyl-tRNA aminoacylation"/>
    <property type="evidence" value="ECO:0007669"/>
    <property type="project" value="UniProtKB-UniRule"/>
</dbReference>
<keyword evidence="7 8" id="KW-0030">Aminoacyl-tRNA synthetase</keyword>
<comment type="similarity">
    <text evidence="1 8">Belongs to the class-II aminoacyl-tRNA synthetase family.</text>
</comment>
<dbReference type="Pfam" id="PF00587">
    <property type="entry name" value="tRNA-synt_2b"/>
    <property type="match status" value="1"/>
</dbReference>
<comment type="catalytic activity">
    <reaction evidence="8">
        <text>tRNA(Gly) + glycine + ATP = glycyl-tRNA(Gly) + AMP + diphosphate</text>
        <dbReference type="Rhea" id="RHEA:16013"/>
        <dbReference type="Rhea" id="RHEA-COMP:9664"/>
        <dbReference type="Rhea" id="RHEA-COMP:9683"/>
        <dbReference type="ChEBI" id="CHEBI:30616"/>
        <dbReference type="ChEBI" id="CHEBI:33019"/>
        <dbReference type="ChEBI" id="CHEBI:57305"/>
        <dbReference type="ChEBI" id="CHEBI:78442"/>
        <dbReference type="ChEBI" id="CHEBI:78522"/>
        <dbReference type="ChEBI" id="CHEBI:456215"/>
        <dbReference type="EC" id="6.1.1.14"/>
    </reaction>
</comment>
<keyword evidence="3 8" id="KW-0436">Ligase</keyword>
<evidence type="ECO:0000256" key="8">
    <source>
        <dbReference type="HAMAP-Rule" id="MF_00253"/>
    </source>
</evidence>
<dbReference type="AlphaFoldDB" id="A0A1I2NNE9"/>
<evidence type="ECO:0000313" key="11">
    <source>
        <dbReference type="EMBL" id="SFG02821.1"/>
    </source>
</evidence>
<feature type="binding site" evidence="8">
    <location>
        <begin position="291"/>
        <end position="292"/>
    </location>
    <ligand>
        <name>ATP</name>
        <dbReference type="ChEBI" id="CHEBI:30616"/>
    </ligand>
</feature>
<dbReference type="HAMAP" id="MF_00253_B">
    <property type="entry name" value="Gly_tRNA_synth_B"/>
    <property type="match status" value="1"/>
</dbReference>
<dbReference type="GO" id="GO:0016740">
    <property type="term" value="F:transferase activity"/>
    <property type="evidence" value="ECO:0007669"/>
    <property type="project" value="UniProtKB-ARBA"/>
</dbReference>
<feature type="binding site" evidence="8">
    <location>
        <begin position="222"/>
        <end position="226"/>
    </location>
    <ligand>
        <name>substrate</name>
    </ligand>
</feature>
<evidence type="ECO:0000259" key="9">
    <source>
        <dbReference type="PROSITE" id="PS50862"/>
    </source>
</evidence>
<dbReference type="NCBIfam" id="NF003211">
    <property type="entry name" value="PRK04173.1"/>
    <property type="match status" value="1"/>
</dbReference>
<evidence type="ECO:0000256" key="6">
    <source>
        <dbReference type="ARBA" id="ARBA00022917"/>
    </source>
</evidence>
<dbReference type="GO" id="GO:0005524">
    <property type="term" value="F:ATP binding"/>
    <property type="evidence" value="ECO:0007669"/>
    <property type="project" value="UniProtKB-UniRule"/>
</dbReference>
<dbReference type="SUPFAM" id="SSF55681">
    <property type="entry name" value="Class II aaRS and biotin synthetases"/>
    <property type="match status" value="1"/>
</dbReference>
<dbReference type="EMBL" id="FOOE01000021">
    <property type="protein sequence ID" value="SFG02821.1"/>
    <property type="molecule type" value="Genomic_DNA"/>
</dbReference>
<reference evidence="10 13" key="2">
    <citation type="submission" date="2018-03" db="EMBL/GenBank/DDBJ databases">
        <title>The uncultured portion of the human microbiome is neutrally assembled.</title>
        <authorList>
            <person name="Jeraldo P."/>
            <person name="Boardman L."/>
            <person name="White B.A."/>
            <person name="Nelson H."/>
            <person name="Goldenfeld N."/>
            <person name="Chia N."/>
        </authorList>
    </citation>
    <scope>NUCLEOTIDE SEQUENCE [LARGE SCALE GENOMIC DNA]</scope>
    <source>
        <strain evidence="10">CIM:MAG 903</strain>
    </source>
</reference>
<evidence type="ECO:0000313" key="13">
    <source>
        <dbReference type="Proteomes" id="UP000246114"/>
    </source>
</evidence>
<dbReference type="GO" id="GO:0015966">
    <property type="term" value="P:diadenosine tetraphosphate biosynthetic process"/>
    <property type="evidence" value="ECO:0007669"/>
    <property type="project" value="UniProtKB-ARBA"/>
</dbReference>
<dbReference type="PANTHER" id="PTHR10745:SF8">
    <property type="entry name" value="DNA POLYMERASE SUBUNIT GAMMA-2, MITOCHONDRIAL"/>
    <property type="match status" value="1"/>
</dbReference>
<dbReference type="InterPro" id="IPR004154">
    <property type="entry name" value="Anticodon-bd"/>
</dbReference>
<feature type="binding site" evidence="8">
    <location>
        <position position="175"/>
    </location>
    <ligand>
        <name>substrate</name>
    </ligand>
</feature>
<dbReference type="InterPro" id="IPR045864">
    <property type="entry name" value="aa-tRNA-synth_II/BPL/LPL"/>
</dbReference>
<evidence type="ECO:0000313" key="10">
    <source>
        <dbReference type="EMBL" id="PWL54926.1"/>
    </source>
</evidence>
<dbReference type="OrthoDB" id="9760853at2"/>
<feature type="binding site" evidence="8">
    <location>
        <begin position="331"/>
        <end position="335"/>
    </location>
    <ligand>
        <name>substrate</name>
    </ligand>
</feature>
<evidence type="ECO:0000313" key="12">
    <source>
        <dbReference type="Proteomes" id="UP000182135"/>
    </source>
</evidence>
<gene>
    <name evidence="8" type="primary">glyQS</name>
    <name evidence="10" type="ORF">DBY38_02890</name>
    <name evidence="11" type="ORF">SAMN04487885_12147</name>
</gene>
<evidence type="ECO:0000256" key="7">
    <source>
        <dbReference type="ARBA" id="ARBA00023146"/>
    </source>
</evidence>
<keyword evidence="5 8" id="KW-0067">ATP-binding</keyword>
<dbReference type="CDD" id="cd00858">
    <property type="entry name" value="GlyRS_anticodon"/>
    <property type="match status" value="1"/>
</dbReference>
<dbReference type="CDD" id="cd00774">
    <property type="entry name" value="GlyRS-like_core"/>
    <property type="match status" value="1"/>
</dbReference>
<dbReference type="GO" id="GO:0070062">
    <property type="term" value="C:extracellular exosome"/>
    <property type="evidence" value="ECO:0007669"/>
    <property type="project" value="UniProtKB-ARBA"/>
</dbReference>
<accession>A0A1I2NNE9</accession>
<dbReference type="NCBIfam" id="TIGR00389">
    <property type="entry name" value="glyS_dimeric"/>
    <property type="match status" value="1"/>
</dbReference>
<evidence type="ECO:0000256" key="1">
    <source>
        <dbReference type="ARBA" id="ARBA00008226"/>
    </source>
</evidence>
<dbReference type="PROSITE" id="PS50862">
    <property type="entry name" value="AA_TRNA_LIGASE_II"/>
    <property type="match status" value="1"/>
</dbReference>
<dbReference type="InterPro" id="IPR022961">
    <property type="entry name" value="Gly_tRNA_ligase_bac"/>
</dbReference>
<dbReference type="GO" id="GO:0004820">
    <property type="term" value="F:glycine-tRNA ligase activity"/>
    <property type="evidence" value="ECO:0007669"/>
    <property type="project" value="UniProtKB-UniRule"/>
</dbReference>
<dbReference type="GO" id="GO:0005829">
    <property type="term" value="C:cytosol"/>
    <property type="evidence" value="ECO:0007669"/>
    <property type="project" value="UniProtKB-ARBA"/>
</dbReference>
<evidence type="ECO:0000256" key="3">
    <source>
        <dbReference type="ARBA" id="ARBA00022598"/>
    </source>
</evidence>
<name>A0A1I2NNE9_9CLOT</name>
<dbReference type="PANTHER" id="PTHR10745">
    <property type="entry name" value="GLYCYL-TRNA SYNTHETASE/DNA POLYMERASE SUBUNIT GAMMA-2"/>
    <property type="match status" value="1"/>
</dbReference>
<dbReference type="GO" id="GO:1990742">
    <property type="term" value="C:microvesicle"/>
    <property type="evidence" value="ECO:0007669"/>
    <property type="project" value="UniProtKB-ARBA"/>
</dbReference>
<keyword evidence="12" id="KW-1185">Reference proteome</keyword>
<evidence type="ECO:0000256" key="4">
    <source>
        <dbReference type="ARBA" id="ARBA00022741"/>
    </source>
</evidence>
<dbReference type="STRING" id="1529.SAMN04487885_12147"/>
<dbReference type="InterPro" id="IPR033731">
    <property type="entry name" value="GlyRS-like_core"/>
</dbReference>
<keyword evidence="2 8" id="KW-0963">Cytoplasm</keyword>
<dbReference type="InterPro" id="IPR006195">
    <property type="entry name" value="aa-tRNA-synth_II"/>
</dbReference>
<dbReference type="InterPro" id="IPR002315">
    <property type="entry name" value="tRNA-synt_gly"/>
</dbReference>